<dbReference type="Proteomes" id="UP000578000">
    <property type="component" value="Unassembled WGS sequence"/>
</dbReference>
<reference evidence="2 3" key="1">
    <citation type="submission" date="2020-08" db="EMBL/GenBank/DDBJ databases">
        <title>Genomic Encyclopedia of Type Strains, Phase IV (KMG-IV): sequencing the most valuable type-strain genomes for metagenomic binning, comparative biology and taxonomic classification.</title>
        <authorList>
            <person name="Goeker M."/>
        </authorList>
    </citation>
    <scope>NUCLEOTIDE SEQUENCE [LARGE SCALE GENOMIC DNA]</scope>
    <source>
        <strain evidence="2 3">DSM 4491</strain>
    </source>
</reference>
<name>A0A841QH25_9PROT</name>
<proteinExistence type="predicted"/>
<evidence type="ECO:0000313" key="2">
    <source>
        <dbReference type="EMBL" id="MBB6458389.1"/>
    </source>
</evidence>
<protein>
    <submittedName>
        <fullName evidence="2">Sec-independent protein translocase protein TatA</fullName>
    </submittedName>
</protein>
<keyword evidence="1" id="KW-1133">Transmembrane helix</keyword>
<dbReference type="RefSeq" id="WP_260400929.1">
    <property type="nucleotide sequence ID" value="NZ_BAABDB010000030.1"/>
</dbReference>
<evidence type="ECO:0000313" key="3">
    <source>
        <dbReference type="Proteomes" id="UP000578000"/>
    </source>
</evidence>
<gene>
    <name evidence="2" type="ORF">HNR55_002996</name>
</gene>
<organism evidence="2 3">
    <name type="scientific">Acetobacter lovaniensis</name>
    <dbReference type="NCBI Taxonomy" id="104100"/>
    <lineage>
        <taxon>Bacteria</taxon>
        <taxon>Pseudomonadati</taxon>
        <taxon>Pseudomonadota</taxon>
        <taxon>Alphaproteobacteria</taxon>
        <taxon>Acetobacterales</taxon>
        <taxon>Acetobacteraceae</taxon>
        <taxon>Acetobacter</taxon>
    </lineage>
</organism>
<feature type="transmembrane region" description="Helical" evidence="1">
    <location>
        <begin position="6"/>
        <end position="25"/>
    </location>
</feature>
<evidence type="ECO:0000256" key="1">
    <source>
        <dbReference type="SAM" id="Phobius"/>
    </source>
</evidence>
<accession>A0A841QH25</accession>
<dbReference type="EMBL" id="JACHIE010000019">
    <property type="protein sequence ID" value="MBB6458389.1"/>
    <property type="molecule type" value="Genomic_DNA"/>
</dbReference>
<keyword evidence="1" id="KW-0472">Membrane</keyword>
<keyword evidence="1" id="KW-0812">Transmembrane</keyword>
<comment type="caution">
    <text evidence="2">The sequence shown here is derived from an EMBL/GenBank/DDBJ whole genome shotgun (WGS) entry which is preliminary data.</text>
</comment>
<sequence length="44" mass="4699">MLTILTTFGITEVLNIAAIVAVIFYRKKIKATAETVISDVTTGA</sequence>
<dbReference type="AlphaFoldDB" id="A0A841QH25"/>
<keyword evidence="3" id="KW-1185">Reference proteome</keyword>